<dbReference type="InterPro" id="IPR023393">
    <property type="entry name" value="START-like_dom_sf"/>
</dbReference>
<dbReference type="InterPro" id="IPR015075">
    <property type="entry name" value="AtaL"/>
</dbReference>
<dbReference type="Gene3D" id="3.30.530.20">
    <property type="match status" value="1"/>
</dbReference>
<comment type="caution">
    <text evidence="1">The sequence shown here is derived from an EMBL/GenBank/DDBJ whole genome shotgun (WGS) entry which is preliminary data.</text>
</comment>
<gene>
    <name evidence="1" type="ORF">HNR39_001549</name>
</gene>
<evidence type="ECO:0008006" key="3">
    <source>
        <dbReference type="Google" id="ProtNLM"/>
    </source>
</evidence>
<dbReference type="CDD" id="cd08863">
    <property type="entry name" value="SRPBCC_DUF1857"/>
    <property type="match status" value="1"/>
</dbReference>
<dbReference type="Proteomes" id="UP000571084">
    <property type="component" value="Unassembled WGS sequence"/>
</dbReference>
<accession>A0A840RN20</accession>
<evidence type="ECO:0000313" key="1">
    <source>
        <dbReference type="EMBL" id="MBB5199717.1"/>
    </source>
</evidence>
<dbReference type="Pfam" id="PF08982">
    <property type="entry name" value="AtaL"/>
    <property type="match status" value="1"/>
</dbReference>
<keyword evidence="2" id="KW-1185">Reference proteome</keyword>
<organism evidence="1 2">
    <name type="scientific">Glaciimonas immobilis</name>
    <dbReference type="NCBI Taxonomy" id="728004"/>
    <lineage>
        <taxon>Bacteria</taxon>
        <taxon>Pseudomonadati</taxon>
        <taxon>Pseudomonadota</taxon>
        <taxon>Betaproteobacteria</taxon>
        <taxon>Burkholderiales</taxon>
        <taxon>Oxalobacteraceae</taxon>
        <taxon>Glaciimonas</taxon>
    </lineage>
</organism>
<sequence>MKFTHLIEINDPLNPLIDPLTSAQLWRGLVLRAENPMLFVAHLDACQILEKNVETVTRELRYGKIVIRDIVTYLPQLQVRYQVPAQENLGGSSLTMTIEQPQPDALYVRFSYSDDATDAEMTPDVEMVDEFRRSAYVASDIDTIRVIRELADADGLN</sequence>
<reference evidence="1 2" key="1">
    <citation type="submission" date="2020-08" db="EMBL/GenBank/DDBJ databases">
        <title>Genomic Encyclopedia of Type Strains, Phase IV (KMG-IV): sequencing the most valuable type-strain genomes for metagenomic binning, comparative biology and taxonomic classification.</title>
        <authorList>
            <person name="Goeker M."/>
        </authorList>
    </citation>
    <scope>NUCLEOTIDE SEQUENCE [LARGE SCALE GENOMIC DNA]</scope>
    <source>
        <strain evidence="1 2">DSM 23240</strain>
    </source>
</reference>
<dbReference type="EMBL" id="JACHHQ010000003">
    <property type="protein sequence ID" value="MBB5199717.1"/>
    <property type="molecule type" value="Genomic_DNA"/>
</dbReference>
<evidence type="ECO:0000313" key="2">
    <source>
        <dbReference type="Proteomes" id="UP000571084"/>
    </source>
</evidence>
<protein>
    <recommendedName>
        <fullName evidence="3">DUF1857 family protein</fullName>
    </recommendedName>
</protein>
<proteinExistence type="predicted"/>
<dbReference type="RefSeq" id="WP_168056110.1">
    <property type="nucleotide sequence ID" value="NZ_JAAOZT010000009.1"/>
</dbReference>
<name>A0A840RN20_9BURK</name>
<dbReference type="AlphaFoldDB" id="A0A840RN20"/>
<dbReference type="SUPFAM" id="SSF55961">
    <property type="entry name" value="Bet v1-like"/>
    <property type="match status" value="1"/>
</dbReference>